<proteinExistence type="predicted"/>
<dbReference type="RefSeq" id="WP_242152006.1">
    <property type="nucleotide sequence ID" value="NZ_CP093379.1"/>
</dbReference>
<organism evidence="1 2">
    <name type="scientific">Ignatzschineria rhizosphaerae</name>
    <dbReference type="NCBI Taxonomy" id="2923279"/>
    <lineage>
        <taxon>Bacteria</taxon>
        <taxon>Pseudomonadati</taxon>
        <taxon>Pseudomonadota</taxon>
        <taxon>Gammaproteobacteria</taxon>
        <taxon>Cardiobacteriales</taxon>
        <taxon>Ignatzschineriaceae</taxon>
        <taxon>Ignatzschineria</taxon>
    </lineage>
</organism>
<reference evidence="1 2" key="1">
    <citation type="submission" date="2022-03" db="EMBL/GenBank/DDBJ databases">
        <title>Ignatzschineria rhizosphaerae HR5S32.</title>
        <authorList>
            <person name="Sun J.Q."/>
            <person name="Feng J.Y."/>
        </authorList>
    </citation>
    <scope>NUCLEOTIDE SEQUENCE [LARGE SCALE GENOMIC DNA]</scope>
    <source>
        <strain evidence="1 2">HR5S32</strain>
    </source>
</reference>
<name>A0ABY3X4B8_9GAMM</name>
<dbReference type="Proteomes" id="UP000829542">
    <property type="component" value="Chromosome"/>
</dbReference>
<accession>A0ABY3X4B8</accession>
<evidence type="ECO:0000313" key="2">
    <source>
        <dbReference type="Proteomes" id="UP000829542"/>
    </source>
</evidence>
<protein>
    <submittedName>
        <fullName evidence="1">Uncharacterized protein</fullName>
    </submittedName>
</protein>
<evidence type="ECO:0000313" key="1">
    <source>
        <dbReference type="EMBL" id="UNM97115.1"/>
    </source>
</evidence>
<keyword evidence="2" id="KW-1185">Reference proteome</keyword>
<sequence length="173" mass="19711">MSENWMSTSIKRLAGKDLDILVEKELQEMLQEGYDLSPISAKVVHLRLLEKQIINGGLSTLSTPYRKNLIAEYKDKQLYEANLTEEAKRQLSSNRSLEGYKRRYQEKCDEVTALEAIVQNNIAALVEIVIAVESRTPLKIENILAPTLLTDLDIQTETKLHKKNLEVVTIKKS</sequence>
<dbReference type="EMBL" id="CP093379">
    <property type="protein sequence ID" value="UNM97115.1"/>
    <property type="molecule type" value="Genomic_DNA"/>
</dbReference>
<gene>
    <name evidence="1" type="ORF">MMG00_04510</name>
</gene>